<feature type="compositionally biased region" description="Polar residues" evidence="2">
    <location>
        <begin position="182"/>
        <end position="192"/>
    </location>
</feature>
<feature type="coiled-coil region" evidence="1">
    <location>
        <begin position="284"/>
        <end position="311"/>
    </location>
</feature>
<name>A0ABC9B5X3_9POAL</name>
<keyword evidence="1" id="KW-0175">Coiled coil</keyword>
<feature type="region of interest" description="Disordered" evidence="2">
    <location>
        <begin position="31"/>
        <end position="51"/>
    </location>
</feature>
<reference evidence="4 5" key="2">
    <citation type="submission" date="2024-10" db="EMBL/GenBank/DDBJ databases">
        <authorList>
            <person name="Ryan C."/>
        </authorList>
    </citation>
    <scope>NUCLEOTIDE SEQUENCE [LARGE SCALE GENOMIC DNA]</scope>
</reference>
<accession>A0ABC9B5X3</accession>
<evidence type="ECO:0000313" key="5">
    <source>
        <dbReference type="Proteomes" id="UP001497457"/>
    </source>
</evidence>
<dbReference type="EMBL" id="OZ075134">
    <property type="protein sequence ID" value="CAL4992341.1"/>
    <property type="molecule type" value="Genomic_DNA"/>
</dbReference>
<dbReference type="InterPro" id="IPR029466">
    <property type="entry name" value="NAM-associated_C"/>
</dbReference>
<dbReference type="Proteomes" id="UP001497457">
    <property type="component" value="Chromosome 24b"/>
</dbReference>
<feature type="region of interest" description="Disordered" evidence="2">
    <location>
        <begin position="177"/>
        <end position="234"/>
    </location>
</feature>
<proteinExistence type="predicted"/>
<sequence>MDEYMVALNNASVDISGEGFVDEAQGVGRVDSSMSASAAPPPVPRKAGRNKQSNFSAYEDNLLCKSWLEIGCDAITNTGQRKESFWHRVVERYNSVGQGKYPEMSQKSIMSRWEYIKAEVNKFSRYMAEMIRSNPSGMSDADKSVAAAADFAAIEKHNFNLMHCWQILKDEPKWMERKSKMDTPQNSSSSAHPLNLNLDPDDPSPASSTGKRPMGRDAAKAAKKKSTASGSSEYASKLHELSLQKIELFKDTEAERKARLDEIVDLEKMKAEEAREHRKMMLELEKERLAMDQIRLQMEAEKKQKEEDERILAINLDQCQPIERMYYEVLQQDILEKMMARRRGPSQ</sequence>
<reference evidence="5" key="1">
    <citation type="submission" date="2024-06" db="EMBL/GenBank/DDBJ databases">
        <authorList>
            <person name="Ryan C."/>
        </authorList>
    </citation>
    <scope>NUCLEOTIDE SEQUENCE [LARGE SCALE GENOMIC DNA]</scope>
</reference>
<dbReference type="AlphaFoldDB" id="A0ABC9B5X3"/>
<dbReference type="PANTHER" id="PTHR45023:SF4">
    <property type="entry name" value="GLYCINE-RICH PROTEIN-RELATED"/>
    <property type="match status" value="1"/>
</dbReference>
<evidence type="ECO:0000259" key="3">
    <source>
        <dbReference type="Pfam" id="PF14303"/>
    </source>
</evidence>
<evidence type="ECO:0000256" key="1">
    <source>
        <dbReference type="SAM" id="Coils"/>
    </source>
</evidence>
<dbReference type="Pfam" id="PF14303">
    <property type="entry name" value="NAM-associated"/>
    <property type="match status" value="1"/>
</dbReference>
<evidence type="ECO:0000256" key="2">
    <source>
        <dbReference type="SAM" id="MobiDB-lite"/>
    </source>
</evidence>
<keyword evidence="5" id="KW-1185">Reference proteome</keyword>
<evidence type="ECO:0000313" key="4">
    <source>
        <dbReference type="EMBL" id="CAL4992341.1"/>
    </source>
</evidence>
<protein>
    <recommendedName>
        <fullName evidence="3">No apical meristem-associated C-terminal domain-containing protein</fullName>
    </recommendedName>
</protein>
<dbReference type="PANTHER" id="PTHR45023">
    <property type="match status" value="1"/>
</dbReference>
<organism evidence="4 5">
    <name type="scientific">Urochloa decumbens</name>
    <dbReference type="NCBI Taxonomy" id="240449"/>
    <lineage>
        <taxon>Eukaryota</taxon>
        <taxon>Viridiplantae</taxon>
        <taxon>Streptophyta</taxon>
        <taxon>Embryophyta</taxon>
        <taxon>Tracheophyta</taxon>
        <taxon>Spermatophyta</taxon>
        <taxon>Magnoliopsida</taxon>
        <taxon>Liliopsida</taxon>
        <taxon>Poales</taxon>
        <taxon>Poaceae</taxon>
        <taxon>PACMAD clade</taxon>
        <taxon>Panicoideae</taxon>
        <taxon>Panicodae</taxon>
        <taxon>Paniceae</taxon>
        <taxon>Melinidinae</taxon>
        <taxon>Urochloa</taxon>
    </lineage>
</organism>
<feature type="domain" description="No apical meristem-associated C-terminal" evidence="3">
    <location>
        <begin position="158"/>
        <end position="334"/>
    </location>
</feature>
<gene>
    <name evidence="4" type="ORF">URODEC1_LOCUS61062</name>
</gene>